<dbReference type="Proteomes" id="UP001497623">
    <property type="component" value="Unassembled WGS sequence"/>
</dbReference>
<dbReference type="InterPro" id="IPR036188">
    <property type="entry name" value="FAD/NAD-bd_sf"/>
</dbReference>
<evidence type="ECO:0000313" key="5">
    <source>
        <dbReference type="Proteomes" id="UP001497623"/>
    </source>
</evidence>
<dbReference type="Pfam" id="PF01571">
    <property type="entry name" value="GCV_T"/>
    <property type="match status" value="1"/>
</dbReference>
<dbReference type="SUPFAM" id="SSF54373">
    <property type="entry name" value="FAD-linked reductases, C-terminal domain"/>
    <property type="match status" value="1"/>
</dbReference>
<evidence type="ECO:0000259" key="2">
    <source>
        <dbReference type="Pfam" id="PF01571"/>
    </source>
</evidence>
<dbReference type="InterPro" id="IPR027266">
    <property type="entry name" value="TrmE/GcvT-like"/>
</dbReference>
<feature type="domain" description="GCVT N-terminal" evidence="2">
    <location>
        <begin position="486"/>
        <end position="628"/>
    </location>
</feature>
<feature type="domain" description="FAD dependent oxidoreductase" evidence="1">
    <location>
        <begin position="100"/>
        <end position="425"/>
    </location>
</feature>
<dbReference type="SUPFAM" id="SSF51905">
    <property type="entry name" value="FAD/NAD(P)-binding domain"/>
    <property type="match status" value="1"/>
</dbReference>
<accession>A0AAV2RMJ0</accession>
<organism evidence="4 5">
    <name type="scientific">Meganyctiphanes norvegica</name>
    <name type="common">Northern krill</name>
    <name type="synonym">Thysanopoda norvegica</name>
    <dbReference type="NCBI Taxonomy" id="48144"/>
    <lineage>
        <taxon>Eukaryota</taxon>
        <taxon>Metazoa</taxon>
        <taxon>Ecdysozoa</taxon>
        <taxon>Arthropoda</taxon>
        <taxon>Crustacea</taxon>
        <taxon>Multicrustacea</taxon>
        <taxon>Malacostraca</taxon>
        <taxon>Eumalacostraca</taxon>
        <taxon>Eucarida</taxon>
        <taxon>Euphausiacea</taxon>
        <taxon>Euphausiidae</taxon>
        <taxon>Meganyctiphanes</taxon>
    </lineage>
</organism>
<dbReference type="GO" id="GO:0005759">
    <property type="term" value="C:mitochondrial matrix"/>
    <property type="evidence" value="ECO:0007669"/>
    <property type="project" value="TreeGrafter"/>
</dbReference>
<dbReference type="InterPro" id="IPR032503">
    <property type="entry name" value="FAO_M"/>
</dbReference>
<evidence type="ECO:0000259" key="3">
    <source>
        <dbReference type="Pfam" id="PF16350"/>
    </source>
</evidence>
<dbReference type="GO" id="GO:1901053">
    <property type="term" value="P:sarcosine catabolic process"/>
    <property type="evidence" value="ECO:0007669"/>
    <property type="project" value="TreeGrafter"/>
</dbReference>
<dbReference type="Pfam" id="PF01266">
    <property type="entry name" value="DAO"/>
    <property type="match status" value="1"/>
</dbReference>
<keyword evidence="5" id="KW-1185">Reference proteome</keyword>
<dbReference type="PANTHER" id="PTHR13847">
    <property type="entry name" value="SARCOSINE DEHYDROGENASE-RELATED"/>
    <property type="match status" value="1"/>
</dbReference>
<dbReference type="InterPro" id="IPR006222">
    <property type="entry name" value="GCVT_N"/>
</dbReference>
<dbReference type="PANTHER" id="PTHR13847:SF200">
    <property type="entry name" value="SARCOSINE DEHYDROGENASE, MITOCHONDRIAL"/>
    <property type="match status" value="1"/>
</dbReference>
<dbReference type="Gene3D" id="3.30.70.1400">
    <property type="entry name" value="Aminomethyltransferase beta-barrel domains"/>
    <property type="match status" value="1"/>
</dbReference>
<sequence length="778" mass="85686">MLTNAMQPDSLCSCVNISVNADKCNAARQLVLSKLYQIIRLNCVNISVNADKCNAARQLVLTQAGADSGGSGICGDRSLKLGQIIRLNVRESTEFAGTAHLSWGTIWYANGLVWRLRPGDTDVAILNATRDQMLTLEEEEPAGWITNGGLFIASNKLRLQEYSRLYTLGRVMGVECELLSPQEVSELYPMMSVDDIAGALYSPGDGTIDPATLCATLTRKAKVRGAKVFEGVGVTEVETVDTLFGRKSIQTVHTNLGSIKTKALVNCAGVWSSGNWCRDVGQQLPLVAVKHSIIVMNDIPGVRTLPNVRDHDANMCLRVQGDCLIIGGYEKGPELWEKVEPDFSFGLFDFDFDGFSEILEGAVHRVPALGEVGLKTTLCGPEAFTPDRKPLLGEDGDVSGLFHGSGFNSSGCMLSGGCAEQLAHWIANGRPFLDMYAYDCRRFSNHVRGKQDWAWARSHEAYTNNYSIVFPRNQPLAGRGAIVDVLYQPLTAAGCFWEESSGWERPGFFLTDGRSTPLLQYDWQGMYGHESHHTYSYKDILGQGLSFQIPLYDHLVETEYNALKQSAVLVNLSSSGKVLLGGLDVEAAVDYLFMNGISKDGGSVTPSLLLNQRGGVDAALTLFTLHDELRPREHPWETGSTHGTLVVGRVDFISHMFKLYIVCTRYVTNSAIFVVVKLARCAVRNFRPAAVLMSESDAASTGGHEIHGLFQIKYSWYECRKCCAICMKTKMKISVYNISVKHHKDNLLKPSNDALARWASQQNSYSWPYGPANDHDPR</sequence>
<reference evidence="4 5" key="1">
    <citation type="submission" date="2024-05" db="EMBL/GenBank/DDBJ databases">
        <authorList>
            <person name="Wallberg A."/>
        </authorList>
    </citation>
    <scope>NUCLEOTIDE SEQUENCE [LARGE SCALE GENOMIC DNA]</scope>
</reference>
<dbReference type="Gene3D" id="3.50.50.60">
    <property type="entry name" value="FAD/NAD(P)-binding domain"/>
    <property type="match status" value="1"/>
</dbReference>
<gene>
    <name evidence="4" type="ORF">MNOR_LOCUS25886</name>
</gene>
<dbReference type="AlphaFoldDB" id="A0AAV2RMJ0"/>
<evidence type="ECO:0008006" key="6">
    <source>
        <dbReference type="Google" id="ProtNLM"/>
    </source>
</evidence>
<evidence type="ECO:0000313" key="4">
    <source>
        <dbReference type="EMBL" id="CAL4127560.1"/>
    </source>
</evidence>
<comment type="caution">
    <text evidence="4">The sequence shown here is derived from an EMBL/GenBank/DDBJ whole genome shotgun (WGS) entry which is preliminary data.</text>
</comment>
<name>A0AAV2RMJ0_MEGNR</name>
<dbReference type="Gene3D" id="3.30.1360.120">
    <property type="entry name" value="Probable tRNA modification gtpase trme, domain 1"/>
    <property type="match status" value="1"/>
</dbReference>
<proteinExistence type="predicted"/>
<dbReference type="InterPro" id="IPR006076">
    <property type="entry name" value="FAD-dep_OxRdtase"/>
</dbReference>
<evidence type="ECO:0000259" key="1">
    <source>
        <dbReference type="Pfam" id="PF01266"/>
    </source>
</evidence>
<dbReference type="Pfam" id="PF16350">
    <property type="entry name" value="FAO_M"/>
    <property type="match status" value="1"/>
</dbReference>
<dbReference type="EMBL" id="CAXKWB010025189">
    <property type="protein sequence ID" value="CAL4127560.1"/>
    <property type="molecule type" value="Genomic_DNA"/>
</dbReference>
<dbReference type="SUPFAM" id="SSF103025">
    <property type="entry name" value="Folate-binding domain"/>
    <property type="match status" value="1"/>
</dbReference>
<dbReference type="Gene3D" id="3.30.9.10">
    <property type="entry name" value="D-Amino Acid Oxidase, subunit A, domain 2"/>
    <property type="match status" value="1"/>
</dbReference>
<dbReference type="GO" id="GO:0008480">
    <property type="term" value="F:sarcosine dehydrogenase activity"/>
    <property type="evidence" value="ECO:0007669"/>
    <property type="project" value="TreeGrafter"/>
</dbReference>
<feature type="domain" description="FAD dependent oxidoreductase central" evidence="3">
    <location>
        <begin position="428"/>
        <end position="480"/>
    </location>
</feature>
<protein>
    <recommendedName>
        <fullName evidence="6">Sarcosine dehydrogenase</fullName>
    </recommendedName>
</protein>